<dbReference type="InterPro" id="IPR014284">
    <property type="entry name" value="RNA_pol_sigma-70_dom"/>
</dbReference>
<evidence type="ECO:0000256" key="6">
    <source>
        <dbReference type="RuleBase" id="RU000716"/>
    </source>
</evidence>
<dbReference type="InterPro" id="IPR013325">
    <property type="entry name" value="RNA_pol_sigma_r2"/>
</dbReference>
<feature type="domain" description="RNA polymerase sigma-70 region 2" evidence="7">
    <location>
        <begin position="24"/>
        <end position="88"/>
    </location>
</feature>
<evidence type="ECO:0000256" key="3">
    <source>
        <dbReference type="ARBA" id="ARBA00023082"/>
    </source>
</evidence>
<evidence type="ECO:0000256" key="1">
    <source>
        <dbReference type="ARBA" id="ARBA00010641"/>
    </source>
</evidence>
<dbReference type="NCBIfam" id="TIGR02937">
    <property type="entry name" value="sigma70-ECF"/>
    <property type="match status" value="1"/>
</dbReference>
<dbReference type="InterPro" id="IPR007627">
    <property type="entry name" value="RNA_pol_sigma70_r2"/>
</dbReference>
<dbReference type="PANTHER" id="PTHR43133:SF46">
    <property type="entry name" value="RNA POLYMERASE SIGMA-70 FACTOR ECF SUBFAMILY"/>
    <property type="match status" value="1"/>
</dbReference>
<comment type="caution">
    <text evidence="9">The sequence shown here is derived from an EMBL/GenBank/DDBJ whole genome shotgun (WGS) entry which is preliminary data.</text>
</comment>
<dbReference type="PANTHER" id="PTHR43133">
    <property type="entry name" value="RNA POLYMERASE ECF-TYPE SIGMA FACTO"/>
    <property type="match status" value="1"/>
</dbReference>
<dbReference type="SUPFAM" id="SSF88946">
    <property type="entry name" value="Sigma2 domain of RNA polymerase sigma factors"/>
    <property type="match status" value="1"/>
</dbReference>
<dbReference type="GO" id="GO:0003677">
    <property type="term" value="F:DNA binding"/>
    <property type="evidence" value="ECO:0007669"/>
    <property type="project" value="UniProtKB-KW"/>
</dbReference>
<dbReference type="Gene3D" id="1.10.1740.10">
    <property type="match status" value="1"/>
</dbReference>
<dbReference type="InterPro" id="IPR013249">
    <property type="entry name" value="RNA_pol_sigma70_r4_t2"/>
</dbReference>
<evidence type="ECO:0000256" key="2">
    <source>
        <dbReference type="ARBA" id="ARBA00023015"/>
    </source>
</evidence>
<feature type="domain" description="RNA polymerase sigma factor 70 region 4 type 2" evidence="8">
    <location>
        <begin position="119"/>
        <end position="170"/>
    </location>
</feature>
<dbReference type="InterPro" id="IPR036388">
    <property type="entry name" value="WH-like_DNA-bd_sf"/>
</dbReference>
<dbReference type="InterPro" id="IPR013324">
    <property type="entry name" value="RNA_pol_sigma_r3/r4-like"/>
</dbReference>
<reference evidence="9 10" key="1">
    <citation type="submission" date="2019-11" db="EMBL/GenBank/DDBJ databases">
        <title>Draft genome sequences of five Paenibacillus species of dairy origin.</title>
        <authorList>
            <person name="Olajide A.M."/>
            <person name="Chen S."/>
            <person name="Lapointe G."/>
        </authorList>
    </citation>
    <scope>NUCLEOTIDE SEQUENCE [LARGE SCALE GENOMIC DNA]</scope>
    <source>
        <strain evidence="9 10">2CS3</strain>
    </source>
</reference>
<accession>A0A7X2ZFD3</accession>
<comment type="similarity">
    <text evidence="1 6">Belongs to the sigma-70 factor family. ECF subfamily.</text>
</comment>
<protein>
    <recommendedName>
        <fullName evidence="6">RNA polymerase sigma factor</fullName>
    </recommendedName>
</protein>
<proteinExistence type="inferred from homology"/>
<dbReference type="CDD" id="cd06171">
    <property type="entry name" value="Sigma70_r4"/>
    <property type="match status" value="1"/>
</dbReference>
<evidence type="ECO:0000256" key="5">
    <source>
        <dbReference type="ARBA" id="ARBA00023163"/>
    </source>
</evidence>
<keyword evidence="3 6" id="KW-0731">Sigma factor</keyword>
<dbReference type="InterPro" id="IPR000838">
    <property type="entry name" value="RNA_pol_sigma70_ECF_CS"/>
</dbReference>
<keyword evidence="2 6" id="KW-0805">Transcription regulation</keyword>
<name>A0A7X2ZFD3_9BACL</name>
<keyword evidence="4 6" id="KW-0238">DNA-binding</keyword>
<dbReference type="AlphaFoldDB" id="A0A7X2ZFD3"/>
<dbReference type="PROSITE" id="PS01063">
    <property type="entry name" value="SIGMA70_ECF"/>
    <property type="match status" value="1"/>
</dbReference>
<dbReference type="Pfam" id="PF04542">
    <property type="entry name" value="Sigma70_r2"/>
    <property type="match status" value="1"/>
</dbReference>
<dbReference type="InterPro" id="IPR039425">
    <property type="entry name" value="RNA_pol_sigma-70-like"/>
</dbReference>
<evidence type="ECO:0000259" key="8">
    <source>
        <dbReference type="Pfam" id="PF08281"/>
    </source>
</evidence>
<dbReference type="GO" id="GO:0006950">
    <property type="term" value="P:response to stress"/>
    <property type="evidence" value="ECO:0007669"/>
    <property type="project" value="UniProtKB-ARBA"/>
</dbReference>
<evidence type="ECO:0000313" key="10">
    <source>
        <dbReference type="Proteomes" id="UP000450917"/>
    </source>
</evidence>
<dbReference type="GO" id="GO:0016987">
    <property type="term" value="F:sigma factor activity"/>
    <property type="evidence" value="ECO:0007669"/>
    <property type="project" value="UniProtKB-KW"/>
</dbReference>
<keyword evidence="10" id="KW-1185">Reference proteome</keyword>
<dbReference type="Gene3D" id="1.10.10.10">
    <property type="entry name" value="Winged helix-like DNA-binding domain superfamily/Winged helix DNA-binding domain"/>
    <property type="match status" value="1"/>
</dbReference>
<dbReference type="Pfam" id="PF08281">
    <property type="entry name" value="Sigma70_r4_2"/>
    <property type="match status" value="1"/>
</dbReference>
<gene>
    <name evidence="9" type="ORF">GNP93_21410</name>
</gene>
<dbReference type="GO" id="GO:0006352">
    <property type="term" value="P:DNA-templated transcription initiation"/>
    <property type="evidence" value="ECO:0007669"/>
    <property type="project" value="InterPro"/>
</dbReference>
<evidence type="ECO:0000313" key="9">
    <source>
        <dbReference type="EMBL" id="MUG73193.1"/>
    </source>
</evidence>
<organism evidence="9 10">
    <name type="scientific">Paenibacillus validus</name>
    <dbReference type="NCBI Taxonomy" id="44253"/>
    <lineage>
        <taxon>Bacteria</taxon>
        <taxon>Bacillati</taxon>
        <taxon>Bacillota</taxon>
        <taxon>Bacilli</taxon>
        <taxon>Bacillales</taxon>
        <taxon>Paenibacillaceae</taxon>
        <taxon>Paenibacillus</taxon>
    </lineage>
</organism>
<evidence type="ECO:0000259" key="7">
    <source>
        <dbReference type="Pfam" id="PF04542"/>
    </source>
</evidence>
<keyword evidence="5 6" id="KW-0804">Transcription</keyword>
<dbReference type="SUPFAM" id="SSF88659">
    <property type="entry name" value="Sigma3 and sigma4 domains of RNA polymerase sigma factors"/>
    <property type="match status" value="1"/>
</dbReference>
<dbReference type="RefSeq" id="WP_330164581.1">
    <property type="nucleotide sequence ID" value="NZ_WNZX01000022.1"/>
</dbReference>
<sequence>MAFEYLKSLAGGMDKNEILSELMLTYGEDVWNYAFFLTRQPMTADDITQDVFMKVYERLYSFRGEASIKTWLLTITRNTVRDQWRSAWFRRVVPFGMLKRDETVASAESQALSALVEEDVWKLVLELPTKLREVLLLHAHHQLSYVEIAELLGISVGTMKSRLSRARAKISQQLETEGRDTL</sequence>
<dbReference type="Proteomes" id="UP000450917">
    <property type="component" value="Unassembled WGS sequence"/>
</dbReference>
<evidence type="ECO:0000256" key="4">
    <source>
        <dbReference type="ARBA" id="ARBA00023125"/>
    </source>
</evidence>
<dbReference type="EMBL" id="WNZX01000022">
    <property type="protein sequence ID" value="MUG73193.1"/>
    <property type="molecule type" value="Genomic_DNA"/>
</dbReference>